<dbReference type="Pfam" id="PF25967">
    <property type="entry name" value="RND-MFP_C"/>
    <property type="match status" value="1"/>
</dbReference>
<keyword evidence="4" id="KW-0732">Signal</keyword>
<reference evidence="8 9" key="1">
    <citation type="submission" date="2016-10" db="EMBL/GenBank/DDBJ databases">
        <authorList>
            <person name="Varghese N."/>
            <person name="Submissions S."/>
        </authorList>
    </citation>
    <scope>NUCLEOTIDE SEQUENCE [LARGE SCALE GENOMIC DNA]</scope>
    <source>
        <strain evidence="8 9">RHA_55</strain>
    </source>
</reference>
<evidence type="ECO:0000256" key="3">
    <source>
        <dbReference type="ARBA" id="ARBA00022448"/>
    </source>
</evidence>
<evidence type="ECO:0000256" key="2">
    <source>
        <dbReference type="ARBA" id="ARBA00009477"/>
    </source>
</evidence>
<dbReference type="GO" id="GO:0015562">
    <property type="term" value="F:efflux transmembrane transporter activity"/>
    <property type="evidence" value="ECO:0007669"/>
    <property type="project" value="TreeGrafter"/>
</dbReference>
<dbReference type="PANTHER" id="PTHR30469:SF20">
    <property type="entry name" value="EFFLUX RND TRANSPORTER PERIPLASMIC ADAPTOR SUBUNIT"/>
    <property type="match status" value="1"/>
</dbReference>
<dbReference type="Pfam" id="PF25954">
    <property type="entry name" value="Beta-barrel_RND_2"/>
    <property type="match status" value="1"/>
</dbReference>
<feature type="domain" description="Multidrug resistance protein MdtA-like C-terminal permuted SH3" evidence="7">
    <location>
        <begin position="281"/>
        <end position="337"/>
    </location>
</feature>
<dbReference type="STRING" id="1249933.SAMN04489797_0610"/>
<evidence type="ECO:0000256" key="1">
    <source>
        <dbReference type="ARBA" id="ARBA00004196"/>
    </source>
</evidence>
<dbReference type="InterPro" id="IPR058792">
    <property type="entry name" value="Beta-barrel_RND_2"/>
</dbReference>
<name>A0A1H1NJ11_9FLAO</name>
<dbReference type="SUPFAM" id="SSF111369">
    <property type="entry name" value="HlyD-like secretion proteins"/>
    <property type="match status" value="1"/>
</dbReference>
<dbReference type="Proteomes" id="UP000198963">
    <property type="component" value="Chromosome I"/>
</dbReference>
<evidence type="ECO:0000313" key="8">
    <source>
        <dbReference type="EMBL" id="SDR98715.1"/>
    </source>
</evidence>
<proteinExistence type="inferred from homology"/>
<comment type="subcellular location">
    <subcellularLocation>
        <location evidence="1">Cell envelope</location>
    </subcellularLocation>
</comment>
<feature type="domain" description="Multidrug resistance protein MdtA-like barrel-sandwich hybrid" evidence="5">
    <location>
        <begin position="61"/>
        <end position="180"/>
    </location>
</feature>
<evidence type="ECO:0000259" key="6">
    <source>
        <dbReference type="Pfam" id="PF25954"/>
    </source>
</evidence>
<dbReference type="InterPro" id="IPR058625">
    <property type="entry name" value="MdtA-like_BSH"/>
</dbReference>
<gene>
    <name evidence="8" type="ORF">SAMN04489797_0610</name>
</gene>
<protein>
    <submittedName>
        <fullName evidence="8">RND family efflux transporter, MFP subunit</fullName>
    </submittedName>
</protein>
<sequence length="351" mass="38203">MMTKHFFYAMLLGLTIVSCAEEQTSKSITPIAVNIVNITQDDGVNSSSEKFPGIIKPIKTSNISFQVAGDITKLPVSLGDYVKKGQLIAAIDPSMYNAQFEANKAQANLAKENFTRINSVFQKGSIAEIRMIEAKSNYEQAQSALNAASKNLNHTKLTAPFSGYISNKLMESGDVASPGMPIVELIDLSKVQAIISLSDKEVNNYKTGTKASIYVPTLDKTFSGTLTEIAVQSESRTPVYTAKITVDNPDFVLKPGMTCTNVVENKSNNLNDATIQNFKLPVDVVSITNEGQNFVYVVNTENQTAQRKIVEIGKLYNDGIEIKSGLAIGDKVITSGYHKLTNNTPIKILTK</sequence>
<dbReference type="GO" id="GO:1990281">
    <property type="term" value="C:efflux pump complex"/>
    <property type="evidence" value="ECO:0007669"/>
    <property type="project" value="TreeGrafter"/>
</dbReference>
<accession>A0A1H1NJ11</accession>
<dbReference type="PANTHER" id="PTHR30469">
    <property type="entry name" value="MULTIDRUG RESISTANCE PROTEIN MDTA"/>
    <property type="match status" value="1"/>
</dbReference>
<evidence type="ECO:0000259" key="5">
    <source>
        <dbReference type="Pfam" id="PF25917"/>
    </source>
</evidence>
<dbReference type="AlphaFoldDB" id="A0A1H1NJ11"/>
<keyword evidence="3" id="KW-0813">Transport</keyword>
<dbReference type="PROSITE" id="PS51257">
    <property type="entry name" value="PROKAR_LIPOPROTEIN"/>
    <property type="match status" value="1"/>
</dbReference>
<dbReference type="Gene3D" id="2.40.50.100">
    <property type="match status" value="1"/>
</dbReference>
<comment type="similarity">
    <text evidence="2">Belongs to the membrane fusion protein (MFP) (TC 8.A.1) family.</text>
</comment>
<feature type="signal peptide" evidence="4">
    <location>
        <begin position="1"/>
        <end position="20"/>
    </location>
</feature>
<feature type="domain" description="CusB-like beta-barrel" evidence="6">
    <location>
        <begin position="199"/>
        <end position="261"/>
    </location>
</feature>
<evidence type="ECO:0000259" key="7">
    <source>
        <dbReference type="Pfam" id="PF25967"/>
    </source>
</evidence>
<dbReference type="EMBL" id="LT629774">
    <property type="protein sequence ID" value="SDR98715.1"/>
    <property type="molecule type" value="Genomic_DNA"/>
</dbReference>
<feature type="chain" id="PRO_5009255563" evidence="4">
    <location>
        <begin position="21"/>
        <end position="351"/>
    </location>
</feature>
<dbReference type="RefSeq" id="WP_092444128.1">
    <property type="nucleotide sequence ID" value="NZ_JBLXAG010000030.1"/>
</dbReference>
<evidence type="ECO:0000313" key="9">
    <source>
        <dbReference type="Proteomes" id="UP000198963"/>
    </source>
</evidence>
<evidence type="ECO:0000256" key="4">
    <source>
        <dbReference type="SAM" id="SignalP"/>
    </source>
</evidence>
<dbReference type="Gene3D" id="1.10.287.470">
    <property type="entry name" value="Helix hairpin bin"/>
    <property type="match status" value="1"/>
</dbReference>
<keyword evidence="9" id="KW-1185">Reference proteome</keyword>
<organism evidence="8 9">
    <name type="scientific">Winogradskyella sediminis</name>
    <dbReference type="NCBI Taxonomy" id="1382466"/>
    <lineage>
        <taxon>Bacteria</taxon>
        <taxon>Pseudomonadati</taxon>
        <taxon>Bacteroidota</taxon>
        <taxon>Flavobacteriia</taxon>
        <taxon>Flavobacteriales</taxon>
        <taxon>Flavobacteriaceae</taxon>
        <taxon>Winogradskyella</taxon>
    </lineage>
</organism>
<dbReference type="NCBIfam" id="TIGR01730">
    <property type="entry name" value="RND_mfp"/>
    <property type="match status" value="1"/>
</dbReference>
<dbReference type="Pfam" id="PF25917">
    <property type="entry name" value="BSH_RND"/>
    <property type="match status" value="1"/>
</dbReference>
<dbReference type="Gene3D" id="2.40.420.20">
    <property type="match status" value="1"/>
</dbReference>
<dbReference type="InterPro" id="IPR006143">
    <property type="entry name" value="RND_pump_MFP"/>
</dbReference>
<dbReference type="Gene3D" id="2.40.30.170">
    <property type="match status" value="1"/>
</dbReference>
<dbReference type="InterPro" id="IPR058627">
    <property type="entry name" value="MdtA-like_C"/>
</dbReference>